<dbReference type="Proteomes" id="UP000236178">
    <property type="component" value="Unassembled WGS sequence"/>
</dbReference>
<dbReference type="InterPro" id="IPR050039">
    <property type="entry name" value="MAB_1171c-like"/>
</dbReference>
<evidence type="ECO:0000259" key="2">
    <source>
        <dbReference type="Pfam" id="PF20182"/>
    </source>
</evidence>
<keyword evidence="1" id="KW-0472">Membrane</keyword>
<keyword evidence="1" id="KW-0812">Transmembrane</keyword>
<dbReference type="Pfam" id="PF20182">
    <property type="entry name" value="DUF6545"/>
    <property type="match status" value="1"/>
</dbReference>
<comment type="caution">
    <text evidence="3">The sequence shown here is derived from an EMBL/GenBank/DDBJ whole genome shotgun (WGS) entry which is preliminary data.</text>
</comment>
<feature type="transmembrane region" description="Helical" evidence="1">
    <location>
        <begin position="111"/>
        <end position="131"/>
    </location>
</feature>
<dbReference type="AlphaFoldDB" id="A0A2I0SD69"/>
<dbReference type="InterPro" id="IPR046675">
    <property type="entry name" value="DUF6545"/>
</dbReference>
<feature type="transmembrane region" description="Helical" evidence="1">
    <location>
        <begin position="71"/>
        <end position="90"/>
    </location>
</feature>
<name>A0A2I0SD69_9ACTN</name>
<keyword evidence="4" id="KW-1185">Reference proteome</keyword>
<feature type="transmembrane region" description="Helical" evidence="1">
    <location>
        <begin position="35"/>
        <end position="51"/>
    </location>
</feature>
<sequence length="430" mass="47000">MSASDAIVTAIVMLLLLQTAIRLPSAVRSRRGGRPLWLWGTFTAFALSWWLRTDLGRAAIDPLGINDLPTLLKHALAIAGTCLLLTYVTDVYADEDATTRHIKITAGVHRAAARASFVTVLCLAAVFFFSLNRTKTGADSPYFMARHAGEPGLVLYMGLLYLYTASAALVCGYQWGRASRKARRWSLRVGLWMMAAGMALIVVYAALRTTFLVPTTLHPLSERAVADQEHITDTVLYAGFLLWLFGSVTPAVHALRARGQSTWAVIGLHPLWRDLVLAVDGVALYQPSNLFHGHPAVSALNRFRDVLSYDATPQIRLGRYVTEIRDATHELRRRAPADLYDRAVQLSGADGHRGTDADALAEAYWIKAALTAAGQPAGAPVAFRTAGDDFTTEVAWLLRVATAYREADPASISRLIHSSDTPLVPHTTRT</sequence>
<evidence type="ECO:0000256" key="1">
    <source>
        <dbReference type="SAM" id="Phobius"/>
    </source>
</evidence>
<feature type="transmembrane region" description="Helical" evidence="1">
    <location>
        <begin position="185"/>
        <end position="207"/>
    </location>
</feature>
<dbReference type="EMBL" id="PJOS01000140">
    <property type="protein sequence ID" value="PKT67898.1"/>
    <property type="molecule type" value="Genomic_DNA"/>
</dbReference>
<gene>
    <name evidence="3" type="ORF">CW362_38030</name>
</gene>
<accession>A0A2I0SD69</accession>
<evidence type="ECO:0000313" key="4">
    <source>
        <dbReference type="Proteomes" id="UP000236178"/>
    </source>
</evidence>
<proteinExistence type="predicted"/>
<feature type="transmembrane region" description="Helical" evidence="1">
    <location>
        <begin position="6"/>
        <end position="23"/>
    </location>
</feature>
<protein>
    <recommendedName>
        <fullName evidence="2">DUF6545 domain-containing protein</fullName>
    </recommendedName>
</protein>
<keyword evidence="1" id="KW-1133">Transmembrane helix</keyword>
<evidence type="ECO:0000313" key="3">
    <source>
        <dbReference type="EMBL" id="PKT67898.1"/>
    </source>
</evidence>
<dbReference type="NCBIfam" id="NF042915">
    <property type="entry name" value="MAB_1171c_fam"/>
    <property type="match status" value="1"/>
</dbReference>
<organism evidence="3 4">
    <name type="scientific">Streptomyces populi</name>
    <dbReference type="NCBI Taxonomy" id="2058924"/>
    <lineage>
        <taxon>Bacteria</taxon>
        <taxon>Bacillati</taxon>
        <taxon>Actinomycetota</taxon>
        <taxon>Actinomycetes</taxon>
        <taxon>Kitasatosporales</taxon>
        <taxon>Streptomycetaceae</taxon>
        <taxon>Streptomyces</taxon>
    </lineage>
</organism>
<feature type="transmembrane region" description="Helical" evidence="1">
    <location>
        <begin position="151"/>
        <end position="173"/>
    </location>
</feature>
<reference evidence="3 4" key="1">
    <citation type="submission" date="2017-12" db="EMBL/GenBank/DDBJ databases">
        <title>Streptomyces populusis sp. nov., a novel endophytic actinobacterium isolated from stems of Populus adenopoda Maxim.</title>
        <authorList>
            <person name="Wang Z."/>
        </authorList>
    </citation>
    <scope>NUCLEOTIDE SEQUENCE [LARGE SCALE GENOMIC DNA]</scope>
    <source>
        <strain evidence="3 4">A249</strain>
    </source>
</reference>
<feature type="domain" description="DUF6545" evidence="2">
    <location>
        <begin position="263"/>
        <end position="405"/>
    </location>
</feature>
<dbReference type="OrthoDB" id="4315052at2"/>
<feature type="transmembrane region" description="Helical" evidence="1">
    <location>
        <begin position="235"/>
        <end position="255"/>
    </location>
</feature>